<dbReference type="SMART" id="SM00797">
    <property type="entry name" value="AHS2"/>
    <property type="match status" value="1"/>
</dbReference>
<dbReference type="SUPFAM" id="SSF50891">
    <property type="entry name" value="Cyclophilin-like"/>
    <property type="match status" value="1"/>
</dbReference>
<organism evidence="5 6">
    <name type="scientific">Aliiruegeria lutimaris</name>
    <dbReference type="NCBI Taxonomy" id="571298"/>
    <lineage>
        <taxon>Bacteria</taxon>
        <taxon>Pseudomonadati</taxon>
        <taxon>Pseudomonadota</taxon>
        <taxon>Alphaproteobacteria</taxon>
        <taxon>Rhodobacterales</taxon>
        <taxon>Roseobacteraceae</taxon>
        <taxon>Aliiruegeria</taxon>
    </lineage>
</organism>
<dbReference type="GO" id="GO:0016787">
    <property type="term" value="F:hydrolase activity"/>
    <property type="evidence" value="ECO:0007669"/>
    <property type="project" value="UniProtKB-KW"/>
</dbReference>
<dbReference type="STRING" id="571298.SAMN04488026_10246"/>
<evidence type="ECO:0000256" key="3">
    <source>
        <dbReference type="ARBA" id="ARBA00022840"/>
    </source>
</evidence>
<dbReference type="Proteomes" id="UP000199382">
    <property type="component" value="Unassembled WGS sequence"/>
</dbReference>
<dbReference type="PANTHER" id="PTHR43309">
    <property type="entry name" value="5-OXOPROLINASE SUBUNIT C"/>
    <property type="match status" value="1"/>
</dbReference>
<dbReference type="AlphaFoldDB" id="A0A1G8WHM0"/>
<keyword evidence="2" id="KW-0378">Hydrolase</keyword>
<evidence type="ECO:0000256" key="2">
    <source>
        <dbReference type="ARBA" id="ARBA00022801"/>
    </source>
</evidence>
<dbReference type="InterPro" id="IPR029000">
    <property type="entry name" value="Cyclophilin-like_dom_sf"/>
</dbReference>
<dbReference type="PANTHER" id="PTHR43309:SF3">
    <property type="entry name" value="5-OXOPROLINASE SUBUNIT C"/>
    <property type="match status" value="1"/>
</dbReference>
<keyword evidence="6" id="KW-1185">Reference proteome</keyword>
<protein>
    <submittedName>
        <fullName evidence="5">Biotin-dependent carboxylase uncharacterized domain-containing protein</fullName>
    </submittedName>
</protein>
<accession>A0A1G8WHM0</accession>
<dbReference type="Gene3D" id="2.40.100.10">
    <property type="entry name" value="Cyclophilin-like"/>
    <property type="match status" value="1"/>
</dbReference>
<proteinExistence type="predicted"/>
<dbReference type="InterPro" id="IPR052708">
    <property type="entry name" value="PxpC"/>
</dbReference>
<keyword evidence="3" id="KW-0067">ATP-binding</keyword>
<dbReference type="Pfam" id="PF02626">
    <property type="entry name" value="CT_A_B"/>
    <property type="match status" value="1"/>
</dbReference>
<evidence type="ECO:0000313" key="6">
    <source>
        <dbReference type="Proteomes" id="UP000199382"/>
    </source>
</evidence>
<name>A0A1G8WHM0_9RHOB</name>
<evidence type="ECO:0000313" key="5">
    <source>
        <dbReference type="EMBL" id="SDJ77818.1"/>
    </source>
</evidence>
<evidence type="ECO:0000256" key="1">
    <source>
        <dbReference type="ARBA" id="ARBA00022741"/>
    </source>
</evidence>
<sequence length="338" mass="35641">MTTLILHRTGPGTSVQDLGRSGYLAQGLSRGGAADPIALAEGAALLNQPPALAALEIVSSIEVEVTEPTWIALTGAPKKASRDGQPLSWNACHRLAPGQRLTLGAATEGNYAYLHLAGGIETPQQVGGRGAHLTAGLGPTLSDGMRLPIGPPPAPVQRERALPSEDRFGGGEIRVLAGPQTGLFPAEVLERFLATPFIRTAWGNRQGVKLGHEGEGFRPAGGLDLMSEVIVPGDIQVTGDGTPYVLGPECQTIGGYPRIATVAPQDLPRVMQATPGARLRFRMVTLEEALASHRAIERVHEDASGQLQAQEANPYHNLMVHNLISGVAIDIFDNKDET</sequence>
<reference evidence="5 6" key="1">
    <citation type="submission" date="2016-10" db="EMBL/GenBank/DDBJ databases">
        <authorList>
            <person name="de Groot N.N."/>
        </authorList>
    </citation>
    <scope>NUCLEOTIDE SEQUENCE [LARGE SCALE GENOMIC DNA]</scope>
    <source>
        <strain evidence="5 6">DSM 25294</strain>
    </source>
</reference>
<dbReference type="GO" id="GO:0005524">
    <property type="term" value="F:ATP binding"/>
    <property type="evidence" value="ECO:0007669"/>
    <property type="project" value="UniProtKB-KW"/>
</dbReference>
<keyword evidence="1" id="KW-0547">Nucleotide-binding</keyword>
<dbReference type="EMBL" id="FNEK01000024">
    <property type="protein sequence ID" value="SDJ77818.1"/>
    <property type="molecule type" value="Genomic_DNA"/>
</dbReference>
<gene>
    <name evidence="5" type="ORF">SAMN04488026_10246</name>
</gene>
<dbReference type="InterPro" id="IPR003778">
    <property type="entry name" value="CT_A_B"/>
</dbReference>
<dbReference type="RefSeq" id="WP_093156408.1">
    <property type="nucleotide sequence ID" value="NZ_FNEK01000024.1"/>
</dbReference>
<feature type="domain" description="Carboxyltransferase" evidence="4">
    <location>
        <begin position="25"/>
        <end position="299"/>
    </location>
</feature>
<evidence type="ECO:0000259" key="4">
    <source>
        <dbReference type="SMART" id="SM00797"/>
    </source>
</evidence>
<dbReference type="OrthoDB" id="9768696at2"/>